<evidence type="ECO:0000313" key="4">
    <source>
        <dbReference type="Proteomes" id="UP000062833"/>
    </source>
</evidence>
<keyword evidence="3" id="KW-0032">Aminotransferase</keyword>
<keyword evidence="1" id="KW-0663">Pyridoxal phosphate</keyword>
<keyword evidence="4" id="KW-1185">Reference proteome</keyword>
<evidence type="ECO:0000259" key="2">
    <source>
        <dbReference type="Pfam" id="PF00266"/>
    </source>
</evidence>
<dbReference type="InterPro" id="IPR015424">
    <property type="entry name" value="PyrdxlP-dep_Trfase"/>
</dbReference>
<dbReference type="RefSeq" id="WP_230085289.1">
    <property type="nucleotide sequence ID" value="NZ_CP012677.1"/>
</dbReference>
<evidence type="ECO:0000313" key="3">
    <source>
        <dbReference type="EMBL" id="ALE92517.1"/>
    </source>
</evidence>
<dbReference type="InterPro" id="IPR000192">
    <property type="entry name" value="Aminotrans_V_dom"/>
</dbReference>
<dbReference type="PANTHER" id="PTHR43092:SF2">
    <property type="entry name" value="HERCYNYLCYSTEINE SULFOXIDE LYASE"/>
    <property type="match status" value="1"/>
</dbReference>
<dbReference type="SUPFAM" id="SSF53383">
    <property type="entry name" value="PLP-dependent transferases"/>
    <property type="match status" value="1"/>
</dbReference>
<name>A0A0M4QFZ5_9MICC</name>
<feature type="domain" description="Aminotransferase class V" evidence="2">
    <location>
        <begin position="71"/>
        <end position="305"/>
    </location>
</feature>
<dbReference type="GO" id="GO:0008483">
    <property type="term" value="F:transaminase activity"/>
    <property type="evidence" value="ECO:0007669"/>
    <property type="project" value="UniProtKB-KW"/>
</dbReference>
<reference evidence="4" key="1">
    <citation type="submission" date="2015-09" db="EMBL/GenBank/DDBJ databases">
        <title>Complete genome of Arthrobacter alpinus strain R3.8.</title>
        <authorList>
            <person name="See-Too W.S."/>
            <person name="Chan K.G."/>
        </authorList>
    </citation>
    <scope>NUCLEOTIDE SEQUENCE [LARGE SCALE GENOMIC DNA]</scope>
    <source>
        <strain evidence="4">R3.8</strain>
    </source>
</reference>
<dbReference type="InterPro" id="IPR015421">
    <property type="entry name" value="PyrdxlP-dep_Trfase_major"/>
</dbReference>
<proteinExistence type="predicted"/>
<dbReference type="EMBL" id="CP012677">
    <property type="protein sequence ID" value="ALE92517.1"/>
    <property type="molecule type" value="Genomic_DNA"/>
</dbReference>
<organism evidence="3 4">
    <name type="scientific">Arthrobacter alpinus</name>
    <dbReference type="NCBI Taxonomy" id="656366"/>
    <lineage>
        <taxon>Bacteria</taxon>
        <taxon>Bacillati</taxon>
        <taxon>Actinomycetota</taxon>
        <taxon>Actinomycetes</taxon>
        <taxon>Micrococcales</taxon>
        <taxon>Micrococcaceae</taxon>
        <taxon>Arthrobacter</taxon>
    </lineage>
</organism>
<dbReference type="Proteomes" id="UP000062833">
    <property type="component" value="Chromosome"/>
</dbReference>
<gene>
    <name evidence="3" type="ORF">AOC05_09685</name>
</gene>
<accession>A0A0M4QFZ5</accession>
<protein>
    <submittedName>
        <fullName evidence="3">Aminotransferase class V</fullName>
    </submittedName>
</protein>
<keyword evidence="3" id="KW-0808">Transferase</keyword>
<dbReference type="Pfam" id="PF00266">
    <property type="entry name" value="Aminotran_5"/>
    <property type="match status" value="1"/>
</dbReference>
<dbReference type="PATRIC" id="fig|656366.3.peg.2095"/>
<dbReference type="InterPro" id="IPR015422">
    <property type="entry name" value="PyrdxlP-dep_Trfase_small"/>
</dbReference>
<dbReference type="Gene3D" id="3.90.1150.10">
    <property type="entry name" value="Aspartate Aminotransferase, domain 1"/>
    <property type="match status" value="1"/>
</dbReference>
<dbReference type="Gene3D" id="3.40.640.10">
    <property type="entry name" value="Type I PLP-dependent aspartate aminotransferase-like (Major domain)"/>
    <property type="match status" value="1"/>
</dbReference>
<evidence type="ECO:0000256" key="1">
    <source>
        <dbReference type="ARBA" id="ARBA00022898"/>
    </source>
</evidence>
<dbReference type="PANTHER" id="PTHR43092">
    <property type="entry name" value="L-CYSTEINE DESULFHYDRASE"/>
    <property type="match status" value="1"/>
</dbReference>
<sequence>MSIPALTAPSPLLTPEGAPAISDWSITPGKVHLNHGSYGAVPLAAQQQQLRLKVEMDQNPCTWFMGQAATLAGTRVGIAEFLRVPHEDMALVINASAGVSAVYNSLPFADGAEIVTTDHAYGAVLEGAKRIARKHNGKVQVASVPLDADAALVLELVMAQVNDRTALIVIDQITSATARRFPVVEIAAAAGKLGVPVLVDGAHAPGVLAEPVPDFDGFWVGNLHKFACAPRGTAALVARGAFRRYLEPLIDSWGFPHVFPESFDHVGTQDITSWMSARTAFDTVEARYGWDGFRSYAASLGDYGQHIVQHAFSALTGEDASVGVGMPVDPLRLIRLPRGLAETHEDSHAVRALISDVLDFETAITTFGGAGYLRLSTHLYNTPADYEAFAERAVPALAKLAQAR</sequence>
<dbReference type="AlphaFoldDB" id="A0A0M4QFZ5"/>
<dbReference type="KEGG" id="aaq:AOC05_09685"/>